<dbReference type="PANTHER" id="PTHR30532">
    <property type="entry name" value="IRON III DICITRATE-BINDING PERIPLASMIC PROTEIN"/>
    <property type="match status" value="1"/>
</dbReference>
<evidence type="ECO:0000259" key="6">
    <source>
        <dbReference type="PROSITE" id="PS50983"/>
    </source>
</evidence>
<sequence>MKSYMLGLGIISVVLVCAACGEAGSSEENNASANEVVEVDSEFTNEKVEIPANPKRIIADEYLASVIALGSMPIGAKELSLKNPYLTEYTDQIESIGMDGNESYEKILSLQPDLIITGTSDQAVYDELAKIAPTVAIPFGTLKNTEEEITGIAQLLGKEEQGEKWLENYQTRIEAARQKAQDAVGEDASFSILEATGKSIYVYGDNFGRGGQAVYQALDFQPDEEVADIIMEEQWKELSFEVLDEYAADYIVLTSNDKTIDDLKSDPIWSGLDAVKNDRVYVWQEERSWYYDPFAIVEQTEELADWLAETN</sequence>
<gene>
    <name evidence="7" type="ORF">NDM98_12440</name>
</gene>
<dbReference type="InterPro" id="IPR002491">
    <property type="entry name" value="ABC_transptr_periplasmic_BD"/>
</dbReference>
<accession>A0ABT0XK00</accession>
<dbReference type="Pfam" id="PF01497">
    <property type="entry name" value="Peripla_BP_2"/>
    <property type="match status" value="1"/>
</dbReference>
<evidence type="ECO:0000313" key="7">
    <source>
        <dbReference type="EMBL" id="MCM2676223.1"/>
    </source>
</evidence>
<dbReference type="RefSeq" id="WP_251608056.1">
    <property type="nucleotide sequence ID" value="NZ_JAMQJY010000001.1"/>
</dbReference>
<name>A0ABT0XK00_9BACI</name>
<dbReference type="EMBL" id="JAMQJY010000001">
    <property type="protein sequence ID" value="MCM2676223.1"/>
    <property type="molecule type" value="Genomic_DNA"/>
</dbReference>
<dbReference type="InterPro" id="IPR051313">
    <property type="entry name" value="Bact_iron-sidero_bind"/>
</dbReference>
<dbReference type="PROSITE" id="PS50983">
    <property type="entry name" value="FE_B12_PBP"/>
    <property type="match status" value="1"/>
</dbReference>
<feature type="chain" id="PRO_5047371418" evidence="5">
    <location>
        <begin position="19"/>
        <end position="311"/>
    </location>
</feature>
<comment type="subcellular location">
    <subcellularLocation>
        <location evidence="1">Cell membrane</location>
        <topology evidence="1">Lipid-anchor</topology>
    </subcellularLocation>
</comment>
<evidence type="ECO:0000256" key="4">
    <source>
        <dbReference type="ARBA" id="ARBA00022729"/>
    </source>
</evidence>
<dbReference type="Proteomes" id="UP001203665">
    <property type="component" value="Unassembled WGS sequence"/>
</dbReference>
<dbReference type="PANTHER" id="PTHR30532:SF26">
    <property type="entry name" value="IRON(3+)-HYDROXAMATE-BINDING PROTEIN FHUD"/>
    <property type="match status" value="1"/>
</dbReference>
<comment type="similarity">
    <text evidence="2">Belongs to the bacterial solute-binding protein 8 family.</text>
</comment>
<protein>
    <submittedName>
        <fullName evidence="7">ABC transporter substrate-binding protein</fullName>
    </submittedName>
</protein>
<proteinExistence type="inferred from homology"/>
<evidence type="ECO:0000256" key="2">
    <source>
        <dbReference type="ARBA" id="ARBA00008814"/>
    </source>
</evidence>
<keyword evidence="4 5" id="KW-0732">Signal</keyword>
<dbReference type="Gene3D" id="3.40.50.1980">
    <property type="entry name" value="Nitrogenase molybdenum iron protein domain"/>
    <property type="match status" value="2"/>
</dbReference>
<feature type="domain" description="Fe/B12 periplasmic-binding" evidence="6">
    <location>
        <begin position="54"/>
        <end position="311"/>
    </location>
</feature>
<evidence type="ECO:0000313" key="8">
    <source>
        <dbReference type="Proteomes" id="UP001203665"/>
    </source>
</evidence>
<evidence type="ECO:0000256" key="3">
    <source>
        <dbReference type="ARBA" id="ARBA00022448"/>
    </source>
</evidence>
<keyword evidence="3" id="KW-0813">Transport</keyword>
<reference evidence="7" key="1">
    <citation type="submission" date="2022-06" db="EMBL/GenBank/DDBJ databases">
        <title>Alkalicoccobacillus porphyridii sp. nov., isolated from a marine red alga, Porphyridium purpureum and reclassification of Shouchella plakortidis and Shouchella gibsonii as Alkalicoccobacillus plakortidis comb. nov. and Alkalicoccobacillus gibsonii comb. nov.</title>
        <authorList>
            <person name="Kim K.H."/>
            <person name="Lee J.K."/>
            <person name="Han D.M."/>
            <person name="Baek J.H."/>
            <person name="Jeon C.O."/>
        </authorList>
    </citation>
    <scope>NUCLEOTIDE SEQUENCE</scope>
    <source>
        <strain evidence="7">DSM 19153</strain>
    </source>
</reference>
<dbReference type="SUPFAM" id="SSF53807">
    <property type="entry name" value="Helical backbone' metal receptor"/>
    <property type="match status" value="1"/>
</dbReference>
<feature type="signal peptide" evidence="5">
    <location>
        <begin position="1"/>
        <end position="18"/>
    </location>
</feature>
<organism evidence="7 8">
    <name type="scientific">Alkalicoccobacillus plakortidis</name>
    <dbReference type="NCBI Taxonomy" id="444060"/>
    <lineage>
        <taxon>Bacteria</taxon>
        <taxon>Bacillati</taxon>
        <taxon>Bacillota</taxon>
        <taxon>Bacilli</taxon>
        <taxon>Bacillales</taxon>
        <taxon>Bacillaceae</taxon>
        <taxon>Alkalicoccobacillus</taxon>
    </lineage>
</organism>
<evidence type="ECO:0000256" key="1">
    <source>
        <dbReference type="ARBA" id="ARBA00004193"/>
    </source>
</evidence>
<keyword evidence="8" id="KW-1185">Reference proteome</keyword>
<evidence type="ECO:0000256" key="5">
    <source>
        <dbReference type="SAM" id="SignalP"/>
    </source>
</evidence>
<comment type="caution">
    <text evidence="7">The sequence shown here is derived from an EMBL/GenBank/DDBJ whole genome shotgun (WGS) entry which is preliminary data.</text>
</comment>